<dbReference type="EMBL" id="NBTZ01000122">
    <property type="protein sequence ID" value="OTP68942.1"/>
    <property type="molecule type" value="Genomic_DNA"/>
</dbReference>
<accession>A0A242MCK7</accession>
<proteinExistence type="predicted"/>
<dbReference type="AlphaFoldDB" id="A0A242MCK7"/>
<dbReference type="Gene3D" id="3.40.50.1000">
    <property type="entry name" value="HAD superfamily/HAD-like"/>
    <property type="match status" value="1"/>
</dbReference>
<dbReference type="NCBIfam" id="TIGR00099">
    <property type="entry name" value="Cof-subfamily"/>
    <property type="match status" value="1"/>
</dbReference>
<dbReference type="Gene3D" id="3.30.1240.10">
    <property type="match status" value="1"/>
</dbReference>
<keyword evidence="1" id="KW-0378">Hydrolase</keyword>
<dbReference type="Proteomes" id="UP000195221">
    <property type="component" value="Unassembled WGS sequence"/>
</dbReference>
<dbReference type="Pfam" id="PF08282">
    <property type="entry name" value="Hydrolase_3"/>
    <property type="match status" value="1"/>
</dbReference>
<reference evidence="1 2" key="1">
    <citation type="submission" date="2017-03" db="EMBL/GenBank/DDBJ databases">
        <title>Genome analysis of strain PAMC 26577.</title>
        <authorList>
            <person name="Oh H.-M."/>
            <person name="Yang J.-A."/>
        </authorList>
    </citation>
    <scope>NUCLEOTIDE SEQUENCE [LARGE SCALE GENOMIC DNA]</scope>
    <source>
        <strain evidence="1 2">PAMC 26577</strain>
    </source>
</reference>
<dbReference type="NCBIfam" id="TIGR01484">
    <property type="entry name" value="HAD-SF-IIB"/>
    <property type="match status" value="1"/>
</dbReference>
<sequence>MMPKGLKLTKRSQDDSDRALEALSKVELVITDCDGTLLYTDKTLGEPAKEAVRNLSAAGVRFTVASSRPGKGMRTIVDTLGIKTPFAAFNGGKLVDPAGWKTMNAHWLARDAAETALESLARDGIDAWVFIDDQWYITNPAGEYVPLERRTVGYDAVVVKRFEDIDLGSVEKIVASTSNADLLERKEAEFAGTLKGQATAMRSQSYYLDITHPLANKGEGIRELAQLAGVALENVAVLGDMQNDVAMFDVAGVSIVMGQASAQVQASATFVSSTNDENGFAAGVNGLLAARKGGKVF</sequence>
<dbReference type="PANTHER" id="PTHR10000">
    <property type="entry name" value="PHOSPHOSERINE PHOSPHATASE"/>
    <property type="match status" value="1"/>
</dbReference>
<dbReference type="PANTHER" id="PTHR10000:SF8">
    <property type="entry name" value="HAD SUPERFAMILY HYDROLASE-LIKE, TYPE 3"/>
    <property type="match status" value="1"/>
</dbReference>
<dbReference type="InterPro" id="IPR036412">
    <property type="entry name" value="HAD-like_sf"/>
</dbReference>
<dbReference type="SUPFAM" id="SSF56784">
    <property type="entry name" value="HAD-like"/>
    <property type="match status" value="1"/>
</dbReference>
<evidence type="ECO:0000313" key="2">
    <source>
        <dbReference type="Proteomes" id="UP000195221"/>
    </source>
</evidence>
<evidence type="ECO:0000313" key="1">
    <source>
        <dbReference type="EMBL" id="OTP68942.1"/>
    </source>
</evidence>
<dbReference type="GO" id="GO:0016791">
    <property type="term" value="F:phosphatase activity"/>
    <property type="evidence" value="ECO:0007669"/>
    <property type="project" value="TreeGrafter"/>
</dbReference>
<protein>
    <submittedName>
        <fullName evidence="1">Hydrolase (HAD superfamily)</fullName>
    </submittedName>
</protein>
<dbReference type="GO" id="GO:0005829">
    <property type="term" value="C:cytosol"/>
    <property type="evidence" value="ECO:0007669"/>
    <property type="project" value="TreeGrafter"/>
</dbReference>
<dbReference type="InterPro" id="IPR006379">
    <property type="entry name" value="HAD-SF_hydro_IIB"/>
</dbReference>
<dbReference type="RefSeq" id="WP_062171298.1">
    <property type="nucleotide sequence ID" value="NZ_MSRG01000037.1"/>
</dbReference>
<name>A0A242MCK7_CABSO</name>
<dbReference type="CDD" id="cd07516">
    <property type="entry name" value="HAD_Pase"/>
    <property type="match status" value="1"/>
</dbReference>
<comment type="caution">
    <text evidence="1">The sequence shown here is derived from an EMBL/GenBank/DDBJ whole genome shotgun (WGS) entry which is preliminary data.</text>
</comment>
<dbReference type="InterPro" id="IPR000150">
    <property type="entry name" value="Cof"/>
</dbReference>
<organism evidence="1 2">
    <name type="scientific">Caballeronia sordidicola</name>
    <name type="common">Burkholderia sordidicola</name>
    <dbReference type="NCBI Taxonomy" id="196367"/>
    <lineage>
        <taxon>Bacteria</taxon>
        <taxon>Pseudomonadati</taxon>
        <taxon>Pseudomonadota</taxon>
        <taxon>Betaproteobacteria</taxon>
        <taxon>Burkholderiales</taxon>
        <taxon>Burkholderiaceae</taxon>
        <taxon>Caballeronia</taxon>
    </lineage>
</organism>
<dbReference type="GO" id="GO:0000287">
    <property type="term" value="F:magnesium ion binding"/>
    <property type="evidence" value="ECO:0007669"/>
    <property type="project" value="TreeGrafter"/>
</dbReference>
<gene>
    <name evidence="1" type="ORF">PAMC26577_31880</name>
</gene>
<dbReference type="InterPro" id="IPR023214">
    <property type="entry name" value="HAD_sf"/>
</dbReference>